<evidence type="ECO:0000313" key="2">
    <source>
        <dbReference type="EMBL" id="UWD34719.1"/>
    </source>
</evidence>
<feature type="transmembrane region" description="Helical" evidence="1">
    <location>
        <begin position="444"/>
        <end position="466"/>
    </location>
</feature>
<feature type="transmembrane region" description="Helical" evidence="1">
    <location>
        <begin position="373"/>
        <end position="396"/>
    </location>
</feature>
<protein>
    <submittedName>
        <fullName evidence="2">Uncharacterized protein</fullName>
    </submittedName>
</protein>
<keyword evidence="1" id="KW-1133">Transmembrane helix</keyword>
<feature type="transmembrane region" description="Helical" evidence="1">
    <location>
        <begin position="287"/>
        <end position="320"/>
    </location>
</feature>
<feature type="transmembrane region" description="Helical" evidence="1">
    <location>
        <begin position="721"/>
        <end position="745"/>
    </location>
</feature>
<dbReference type="EMBL" id="CP103424">
    <property type="protein sequence ID" value="UWD34719.1"/>
    <property type="molecule type" value="Genomic_DNA"/>
</dbReference>
<feature type="transmembrane region" description="Helical" evidence="1">
    <location>
        <begin position="340"/>
        <end position="361"/>
    </location>
</feature>
<dbReference type="Proteomes" id="UP001059819">
    <property type="component" value="Chromosome"/>
</dbReference>
<feature type="transmembrane region" description="Helical" evidence="1">
    <location>
        <begin position="99"/>
        <end position="116"/>
    </location>
</feature>
<accession>A0ABY5U0A4</accession>
<sequence>MKNKIHLLVLISIFTYVFLFLHTNLDDIVLYKIVGEKYGVDYSLSMNSPTWLDEWNRLLGTNLYSNTPIDIWEQYINNSGLKLQGFTERGSFIHNLTNWIKIGLSGIALTLIIFICKKSIFKPINNFKEYLENRRSFLNSEMDETIKFLENLKNIILLNESEEKDIHKCNICVEKIPNFISDFDKLKYKPIYAIRLINDIEKSYYKKTLKNEVEEYSNLIDLVINLINEIKYKEISNKQSILPRKELFPIAKRTVEYYSKNSWFYISYCAESNQNKILKRWFSIFVYFTYLSLIGIFIYILFVSLFVFALSGFLTIFTLFNITSIKKLEIAFNYFLSNHNIIIFGIIYAFPIISISSLFISNVPENFKSKFKITWPVFICLIVTLFVFIILIYFFAKFPQFEDRNYIPPLHELLQYILYNILGFSLFLYWFISLTHLIRTERKINFIMIMKEFILPLICPIIFILLKINKINDFQLVTFYLICIWISVMAFEYFIWNLICFFINPLYKSYKSSSVSFKPDLSGESTATNYIKEGAATEKGNEEFVITDSKNEKYREKENMHIDNYDEYYEVIEYVLSNNPENMENVAKKFETSLENVEKYLKEYLCSSSKNDKSNNLVSLIIKIYNKFILSRGDKKKNKQENRKKISITISSYISIFKYSFIIIELILLLSSLLIFYFRLTSSVILLISIYGVLSFSFIGLMAISLYLFNKKKLIINLTEFRFFLIFSFFTFNIFSLILIIIIYGKIRTLTIFQNYMKTLNKKQNRGEK</sequence>
<gene>
    <name evidence="2" type="ORF">NX779_02790</name>
</gene>
<keyword evidence="1" id="KW-0812">Transmembrane</keyword>
<dbReference type="RefSeq" id="WP_259429907.1">
    <property type="nucleotide sequence ID" value="NZ_CP103424.1"/>
</dbReference>
<evidence type="ECO:0000313" key="3">
    <source>
        <dbReference type="Proteomes" id="UP001059819"/>
    </source>
</evidence>
<feature type="transmembrane region" description="Helical" evidence="1">
    <location>
        <begin position="478"/>
        <end position="503"/>
    </location>
</feature>
<keyword evidence="3" id="KW-1185">Reference proteome</keyword>
<feature type="transmembrane region" description="Helical" evidence="1">
    <location>
        <begin position="7"/>
        <end position="25"/>
    </location>
</feature>
<organism evidence="2 3">
    <name type="scientific">Mycoplasma cottewii</name>
    <dbReference type="NCBI Taxonomy" id="51364"/>
    <lineage>
        <taxon>Bacteria</taxon>
        <taxon>Bacillati</taxon>
        <taxon>Mycoplasmatota</taxon>
        <taxon>Mollicutes</taxon>
        <taxon>Mycoplasmataceae</taxon>
        <taxon>Mycoplasma</taxon>
    </lineage>
</organism>
<proteinExistence type="predicted"/>
<keyword evidence="1" id="KW-0472">Membrane</keyword>
<feature type="transmembrane region" description="Helical" evidence="1">
    <location>
        <begin position="684"/>
        <end position="709"/>
    </location>
</feature>
<reference evidence="2" key="1">
    <citation type="submission" date="2022-08" db="EMBL/GenBank/DDBJ databases">
        <title>Complete genome sequence of Mycoplasma cottewii type strain VIS.</title>
        <authorList>
            <person name="Spergser J."/>
        </authorList>
    </citation>
    <scope>NUCLEOTIDE SEQUENCE</scope>
    <source>
        <strain evidence="2">VIS</strain>
    </source>
</reference>
<feature type="transmembrane region" description="Helical" evidence="1">
    <location>
        <begin position="416"/>
        <end position="432"/>
    </location>
</feature>
<evidence type="ECO:0000256" key="1">
    <source>
        <dbReference type="SAM" id="Phobius"/>
    </source>
</evidence>
<feature type="transmembrane region" description="Helical" evidence="1">
    <location>
        <begin position="653"/>
        <end position="678"/>
    </location>
</feature>
<name>A0ABY5U0A4_9MOLU</name>